<reference evidence="3 4" key="1">
    <citation type="submission" date="2014-06" db="EMBL/GenBank/DDBJ databases">
        <title>Evolutionary Origins and Diversification of the Mycorrhizal Mutualists.</title>
        <authorList>
            <consortium name="DOE Joint Genome Institute"/>
            <consortium name="Mycorrhizal Genomics Consortium"/>
            <person name="Kohler A."/>
            <person name="Kuo A."/>
            <person name="Nagy L.G."/>
            <person name="Floudas D."/>
            <person name="Copeland A."/>
            <person name="Barry K.W."/>
            <person name="Cichocki N."/>
            <person name="Veneault-Fourrey C."/>
            <person name="LaButti K."/>
            <person name="Lindquist E.A."/>
            <person name="Lipzen A."/>
            <person name="Lundell T."/>
            <person name="Morin E."/>
            <person name="Murat C."/>
            <person name="Riley R."/>
            <person name="Ohm R."/>
            <person name="Sun H."/>
            <person name="Tunlid A."/>
            <person name="Henrissat B."/>
            <person name="Grigoriev I.V."/>
            <person name="Hibbett D.S."/>
            <person name="Martin F."/>
        </authorList>
    </citation>
    <scope>NUCLEOTIDE SEQUENCE [LARGE SCALE GENOMIC DNA]</scope>
    <source>
        <strain evidence="3 4">SS14</strain>
    </source>
</reference>
<dbReference type="Proteomes" id="UP000054279">
    <property type="component" value="Unassembled WGS sequence"/>
</dbReference>
<sequence length="72" mass="7790">MPTVIIVYLTADDDGNSRDEDTGLRASGLTWRRAVVLYLVLVLAVAGLLEEKKDTRNTKASNPNGSKMPNAS</sequence>
<evidence type="ECO:0000313" key="3">
    <source>
        <dbReference type="EMBL" id="KIJ33962.1"/>
    </source>
</evidence>
<protein>
    <submittedName>
        <fullName evidence="3">Uncharacterized protein</fullName>
    </submittedName>
</protein>
<dbReference type="AlphaFoldDB" id="A0A0C9UXG6"/>
<keyword evidence="2" id="KW-0472">Membrane</keyword>
<evidence type="ECO:0000313" key="4">
    <source>
        <dbReference type="Proteomes" id="UP000054279"/>
    </source>
</evidence>
<dbReference type="EMBL" id="KN837205">
    <property type="protein sequence ID" value="KIJ33962.1"/>
    <property type="molecule type" value="Genomic_DNA"/>
</dbReference>
<keyword evidence="2" id="KW-1133">Transmembrane helix</keyword>
<evidence type="ECO:0000256" key="1">
    <source>
        <dbReference type="SAM" id="MobiDB-lite"/>
    </source>
</evidence>
<feature type="region of interest" description="Disordered" evidence="1">
    <location>
        <begin position="53"/>
        <end position="72"/>
    </location>
</feature>
<accession>A0A0C9UXG6</accession>
<gene>
    <name evidence="3" type="ORF">M422DRAFT_35257</name>
</gene>
<proteinExistence type="predicted"/>
<keyword evidence="4" id="KW-1185">Reference proteome</keyword>
<keyword evidence="2" id="KW-0812">Transmembrane</keyword>
<feature type="transmembrane region" description="Helical" evidence="2">
    <location>
        <begin position="31"/>
        <end position="49"/>
    </location>
</feature>
<name>A0A0C9UXG6_SPHS4</name>
<organism evidence="3 4">
    <name type="scientific">Sphaerobolus stellatus (strain SS14)</name>
    <dbReference type="NCBI Taxonomy" id="990650"/>
    <lineage>
        <taxon>Eukaryota</taxon>
        <taxon>Fungi</taxon>
        <taxon>Dikarya</taxon>
        <taxon>Basidiomycota</taxon>
        <taxon>Agaricomycotina</taxon>
        <taxon>Agaricomycetes</taxon>
        <taxon>Phallomycetidae</taxon>
        <taxon>Geastrales</taxon>
        <taxon>Sphaerobolaceae</taxon>
        <taxon>Sphaerobolus</taxon>
    </lineage>
</organism>
<feature type="compositionally biased region" description="Polar residues" evidence="1">
    <location>
        <begin position="58"/>
        <end position="72"/>
    </location>
</feature>
<evidence type="ECO:0000256" key="2">
    <source>
        <dbReference type="SAM" id="Phobius"/>
    </source>
</evidence>
<dbReference type="HOGENOM" id="CLU_2723837_0_0_1"/>